<dbReference type="EMBL" id="CP045899">
    <property type="protein sequence ID" value="QQP40905.1"/>
    <property type="molecule type" value="Genomic_DNA"/>
</dbReference>
<dbReference type="AlphaFoldDB" id="A0A7T8H0P4"/>
<protein>
    <submittedName>
        <fullName evidence="1">Uncharacterized protein</fullName>
    </submittedName>
</protein>
<gene>
    <name evidence="1" type="ORF">FKW44_015109</name>
</gene>
<dbReference type="Proteomes" id="UP000595437">
    <property type="component" value="Chromosome 10"/>
</dbReference>
<evidence type="ECO:0000313" key="1">
    <source>
        <dbReference type="EMBL" id="QQP40905.1"/>
    </source>
</evidence>
<keyword evidence="2" id="KW-1185">Reference proteome</keyword>
<reference evidence="2" key="1">
    <citation type="submission" date="2021-01" db="EMBL/GenBank/DDBJ databases">
        <title>Caligus Genome Assembly.</title>
        <authorList>
            <person name="Gallardo-Escarate C."/>
        </authorList>
    </citation>
    <scope>NUCLEOTIDE SEQUENCE [LARGE SCALE GENOMIC DNA]</scope>
</reference>
<accession>A0A7T8H0P4</accession>
<organism evidence="1 2">
    <name type="scientific">Caligus rogercresseyi</name>
    <name type="common">Sea louse</name>
    <dbReference type="NCBI Taxonomy" id="217165"/>
    <lineage>
        <taxon>Eukaryota</taxon>
        <taxon>Metazoa</taxon>
        <taxon>Ecdysozoa</taxon>
        <taxon>Arthropoda</taxon>
        <taxon>Crustacea</taxon>
        <taxon>Multicrustacea</taxon>
        <taxon>Hexanauplia</taxon>
        <taxon>Copepoda</taxon>
        <taxon>Siphonostomatoida</taxon>
        <taxon>Caligidae</taxon>
        <taxon>Caligus</taxon>
    </lineage>
</organism>
<sequence length="52" mass="5980">MAAYGNLQPVIWNEQERRCAVIQILCIKGNTISNTHVSELLGIDRRRVTELR</sequence>
<evidence type="ECO:0000313" key="2">
    <source>
        <dbReference type="Proteomes" id="UP000595437"/>
    </source>
</evidence>
<name>A0A7T8H0P4_CALRO</name>
<proteinExistence type="predicted"/>